<keyword evidence="2" id="KW-1185">Reference proteome</keyword>
<protein>
    <submittedName>
        <fullName evidence="1">Transposase</fullName>
    </submittedName>
</protein>
<accession>A0ABU8J394</accession>
<dbReference type="Proteomes" id="UP001386437">
    <property type="component" value="Unassembled WGS sequence"/>
</dbReference>
<name>A0ABU8J394_9BURK</name>
<sequence length="131" mass="14550">MDTVTEFTEINGPRKYRRRTQEEKRQIVEETLSSGRSVAEVARIHAVNANQVFDWRKQYLEGRLGADTRGCALLPVTVNEVSDSSLNEPAACTPAASAPGTMRIQLPRGEIQVEGRVDPDALRVVIQCLSR</sequence>
<evidence type="ECO:0000313" key="1">
    <source>
        <dbReference type="EMBL" id="MEI6002144.1"/>
    </source>
</evidence>
<dbReference type="InterPro" id="IPR002514">
    <property type="entry name" value="Transposase_8"/>
</dbReference>
<reference evidence="1 2" key="1">
    <citation type="journal article" date="2022" name="Arch. Microbiol.">
        <title>Paraburkholderia bengalensis sp. nov. isolated from roots of Oryza sativa, IR64.</title>
        <authorList>
            <person name="Nag P."/>
            <person name="Mondal N."/>
            <person name="Sarkar J."/>
            <person name="Das S."/>
        </authorList>
    </citation>
    <scope>NUCLEOTIDE SEQUENCE [LARGE SCALE GENOMIC DNA]</scope>
    <source>
        <strain evidence="1 2">IR64_4_BI</strain>
    </source>
</reference>
<organism evidence="1 2">
    <name type="scientific">Paraburkholderia bengalensis</name>
    <dbReference type="NCBI Taxonomy" id="2747562"/>
    <lineage>
        <taxon>Bacteria</taxon>
        <taxon>Pseudomonadati</taxon>
        <taxon>Pseudomonadota</taxon>
        <taxon>Betaproteobacteria</taxon>
        <taxon>Burkholderiales</taxon>
        <taxon>Burkholderiaceae</taxon>
        <taxon>Paraburkholderia</taxon>
    </lineage>
</organism>
<proteinExistence type="predicted"/>
<gene>
    <name evidence="1" type="ORF">H3V53_34940</name>
</gene>
<dbReference type="EMBL" id="JACFYJ010000098">
    <property type="protein sequence ID" value="MEI6002144.1"/>
    <property type="molecule type" value="Genomic_DNA"/>
</dbReference>
<evidence type="ECO:0000313" key="2">
    <source>
        <dbReference type="Proteomes" id="UP001386437"/>
    </source>
</evidence>
<dbReference type="PANTHER" id="PTHR37936:SF3">
    <property type="entry name" value="TRANSPOSASE INSC FOR INSERTION ELEMENT IS2A-RELATED"/>
    <property type="match status" value="1"/>
</dbReference>
<dbReference type="Pfam" id="PF01527">
    <property type="entry name" value="HTH_Tnp_1"/>
    <property type="match status" value="1"/>
</dbReference>
<dbReference type="RefSeq" id="WP_336601793.1">
    <property type="nucleotide sequence ID" value="NZ_JACFYJ010000098.1"/>
</dbReference>
<dbReference type="PANTHER" id="PTHR37936">
    <property type="entry name" value="TRANSPOSASE INSC FOR INSERTION ELEMENT IS2A-RELATED"/>
    <property type="match status" value="1"/>
</dbReference>
<dbReference type="SUPFAM" id="SSF48295">
    <property type="entry name" value="TrpR-like"/>
    <property type="match status" value="1"/>
</dbReference>
<dbReference type="InterPro" id="IPR010921">
    <property type="entry name" value="Trp_repressor/repl_initiator"/>
</dbReference>
<dbReference type="NCBIfam" id="NF047595">
    <property type="entry name" value="IS66_ISRel24_TnpA"/>
    <property type="match status" value="1"/>
</dbReference>
<comment type="caution">
    <text evidence="1">The sequence shown here is derived from an EMBL/GenBank/DDBJ whole genome shotgun (WGS) entry which is preliminary data.</text>
</comment>